<proteinExistence type="predicted"/>
<feature type="compositionally biased region" description="Polar residues" evidence="1">
    <location>
        <begin position="64"/>
        <end position="77"/>
    </location>
</feature>
<dbReference type="Pfam" id="PF26176">
    <property type="entry name" value="zf_C2H2_17_2"/>
    <property type="match status" value="1"/>
</dbReference>
<reference evidence="3 4" key="1">
    <citation type="journal article" date="2016" name="Nat. Commun.">
        <title>Ectomycorrhizal ecology is imprinted in the genome of the dominant symbiotic fungus Cenococcum geophilum.</title>
        <authorList>
            <consortium name="DOE Joint Genome Institute"/>
            <person name="Peter M."/>
            <person name="Kohler A."/>
            <person name="Ohm R.A."/>
            <person name="Kuo A."/>
            <person name="Krutzmann J."/>
            <person name="Morin E."/>
            <person name="Arend M."/>
            <person name="Barry K.W."/>
            <person name="Binder M."/>
            <person name="Choi C."/>
            <person name="Clum A."/>
            <person name="Copeland A."/>
            <person name="Grisel N."/>
            <person name="Haridas S."/>
            <person name="Kipfer T."/>
            <person name="LaButti K."/>
            <person name="Lindquist E."/>
            <person name="Lipzen A."/>
            <person name="Maire R."/>
            <person name="Meier B."/>
            <person name="Mihaltcheva S."/>
            <person name="Molinier V."/>
            <person name="Murat C."/>
            <person name="Poggeler S."/>
            <person name="Quandt C.A."/>
            <person name="Sperisen C."/>
            <person name="Tritt A."/>
            <person name="Tisserant E."/>
            <person name="Crous P.W."/>
            <person name="Henrissat B."/>
            <person name="Nehls U."/>
            <person name="Egli S."/>
            <person name="Spatafora J.W."/>
            <person name="Grigoriev I.V."/>
            <person name="Martin F.M."/>
        </authorList>
    </citation>
    <scope>NUCLEOTIDE SEQUENCE [LARGE SCALE GENOMIC DNA]</scope>
    <source>
        <strain evidence="3 4">CBS 207.34</strain>
    </source>
</reference>
<feature type="region of interest" description="Disordered" evidence="1">
    <location>
        <begin position="295"/>
        <end position="326"/>
    </location>
</feature>
<dbReference type="Pfam" id="PF26177">
    <property type="entry name" value="zf_C2H2_17_1st"/>
    <property type="match status" value="1"/>
</dbReference>
<dbReference type="SMART" id="SM00355">
    <property type="entry name" value="ZnF_C2H2"/>
    <property type="match status" value="2"/>
</dbReference>
<feature type="domain" description="C2H2-type" evidence="2">
    <location>
        <begin position="379"/>
        <end position="405"/>
    </location>
</feature>
<dbReference type="OrthoDB" id="5062908at2759"/>
<name>A0A8E2EPI5_9PEZI</name>
<gene>
    <name evidence="3" type="ORF">AOQ84DRAFT_181896</name>
</gene>
<feature type="domain" description="C2H2-type" evidence="2">
    <location>
        <begin position="415"/>
        <end position="445"/>
    </location>
</feature>
<dbReference type="InterPro" id="IPR059095">
    <property type="entry name" value="Znf_C2H2_17_2nd"/>
</dbReference>
<dbReference type="InterPro" id="IPR059009">
    <property type="entry name" value="Znf_C2H2_17_1st"/>
</dbReference>
<feature type="compositionally biased region" description="Low complexity" evidence="1">
    <location>
        <begin position="493"/>
        <end position="507"/>
    </location>
</feature>
<organism evidence="3 4">
    <name type="scientific">Glonium stellatum</name>
    <dbReference type="NCBI Taxonomy" id="574774"/>
    <lineage>
        <taxon>Eukaryota</taxon>
        <taxon>Fungi</taxon>
        <taxon>Dikarya</taxon>
        <taxon>Ascomycota</taxon>
        <taxon>Pezizomycotina</taxon>
        <taxon>Dothideomycetes</taxon>
        <taxon>Pleosporomycetidae</taxon>
        <taxon>Gloniales</taxon>
        <taxon>Gloniaceae</taxon>
        <taxon>Glonium</taxon>
    </lineage>
</organism>
<feature type="compositionally biased region" description="Polar residues" evidence="1">
    <location>
        <begin position="312"/>
        <end position="323"/>
    </location>
</feature>
<evidence type="ECO:0000256" key="1">
    <source>
        <dbReference type="SAM" id="MobiDB-lite"/>
    </source>
</evidence>
<feature type="region of interest" description="Disordered" evidence="1">
    <location>
        <begin position="1"/>
        <end position="96"/>
    </location>
</feature>
<accession>A0A8E2EPI5</accession>
<evidence type="ECO:0000313" key="3">
    <source>
        <dbReference type="EMBL" id="OCL02470.1"/>
    </source>
</evidence>
<dbReference type="EMBL" id="KV750953">
    <property type="protein sequence ID" value="OCL02470.1"/>
    <property type="molecule type" value="Genomic_DNA"/>
</dbReference>
<keyword evidence="4" id="KW-1185">Reference proteome</keyword>
<feature type="compositionally biased region" description="Polar residues" evidence="1">
    <location>
        <begin position="17"/>
        <end position="32"/>
    </location>
</feature>
<evidence type="ECO:0000313" key="4">
    <source>
        <dbReference type="Proteomes" id="UP000250140"/>
    </source>
</evidence>
<evidence type="ECO:0000259" key="2">
    <source>
        <dbReference type="SMART" id="SM00355"/>
    </source>
</evidence>
<dbReference type="InterPro" id="IPR013087">
    <property type="entry name" value="Znf_C2H2_type"/>
</dbReference>
<feature type="compositionally biased region" description="Polar residues" evidence="1">
    <location>
        <begin position="211"/>
        <end position="228"/>
    </location>
</feature>
<dbReference type="AlphaFoldDB" id="A0A8E2EPI5"/>
<feature type="compositionally biased region" description="Pro residues" evidence="1">
    <location>
        <begin position="456"/>
        <end position="466"/>
    </location>
</feature>
<feature type="region of interest" description="Disordered" evidence="1">
    <location>
        <begin position="445"/>
        <end position="520"/>
    </location>
</feature>
<feature type="compositionally biased region" description="Basic residues" evidence="1">
    <location>
        <begin position="468"/>
        <end position="479"/>
    </location>
</feature>
<dbReference type="Proteomes" id="UP000250140">
    <property type="component" value="Unassembled WGS sequence"/>
</dbReference>
<feature type="region of interest" description="Disordered" evidence="1">
    <location>
        <begin position="193"/>
        <end position="240"/>
    </location>
</feature>
<protein>
    <recommendedName>
        <fullName evidence="2">C2H2-type domain-containing protein</fullName>
    </recommendedName>
</protein>
<dbReference type="Gene3D" id="3.30.160.60">
    <property type="entry name" value="Classic Zinc Finger"/>
    <property type="match status" value="1"/>
</dbReference>
<sequence length="567" mass="63103">MTGPLQESFLPKDDIVSISSSTGDSGYHSQSDATRRLASATEGFQTRNSEESRSQMVEPFLANSMYSPSLSSDSQSAFHGPQSDMNQMLLPPSAGDSDISDNFAMSDFTNYSSQNYGQFDSSSLPRFYTPTSDVDVSQNWASDVQTFSTPFAVRDPNNFLPYRHVPQMSRDSMSQSFYQPYLYQSQDASRANFGAQTNSNQRRPRQRRPQLDTTASTLDTASESTPLSANPHDSRRTSDTDQVFRSFVSSSMMSPAYSVISNSQNASIAESDFTDQSTHFADVSKVEKEESIAESIIAPSIKDDDMEEEGFSPSQSSAAQNSLEEVEGKLARTHPLYQAQPKEDDLYHCPNEGQSGCTHKPTKLKCNYDKYVDSHLRPFRCKVKSCVGVQFSSTACLLRHEREAHGMHGHGSKPHLCTYADCERSLPGNGFPRRYNLFDHMKRVHDYTGSTSPPEQVSPPVQPTQPGPKRHNSTHKRKPAPPVEDLTKKRQKTTTVKAPSAATAAASNQHRLAQEKQKWQNEWAERRARLQQRLENIPGPQDMNSHLQASEDIAALSKIAAKLNELG</sequence>